<dbReference type="Pfam" id="PF00218">
    <property type="entry name" value="IGPS"/>
    <property type="match status" value="1"/>
</dbReference>
<evidence type="ECO:0000256" key="5">
    <source>
        <dbReference type="ARBA" id="ARBA00022605"/>
    </source>
</evidence>
<dbReference type="HAMAP" id="MF_00135">
    <property type="entry name" value="PRAI"/>
    <property type="match status" value="1"/>
</dbReference>
<dbReference type="InterPro" id="IPR045186">
    <property type="entry name" value="Indole-3-glycerol_P_synth"/>
</dbReference>
<keyword evidence="8 12" id="KW-0057">Aromatic amino acid biosynthesis</keyword>
<keyword evidence="10" id="KW-0456">Lyase</keyword>
<evidence type="ECO:0000256" key="4">
    <source>
        <dbReference type="ARBA" id="ARBA00004696"/>
    </source>
</evidence>
<accession>A0A1T4JHV4</accession>
<keyword evidence="9 12" id="KW-0413">Isomerase</keyword>
<dbReference type="SUPFAM" id="SSF51366">
    <property type="entry name" value="Ribulose-phoshate binding barrel"/>
    <property type="match status" value="2"/>
</dbReference>
<feature type="domain" description="Indole-3-glycerol phosphate synthase" evidence="13">
    <location>
        <begin position="42"/>
        <end position="262"/>
    </location>
</feature>
<dbReference type="EMBL" id="FUWG01000002">
    <property type="protein sequence ID" value="SJZ29723.1"/>
    <property type="molecule type" value="Genomic_DNA"/>
</dbReference>
<evidence type="ECO:0000313" key="15">
    <source>
        <dbReference type="EMBL" id="SJZ29723.1"/>
    </source>
</evidence>
<evidence type="ECO:0000313" key="16">
    <source>
        <dbReference type="Proteomes" id="UP000190423"/>
    </source>
</evidence>
<evidence type="ECO:0000256" key="3">
    <source>
        <dbReference type="ARBA" id="ARBA00004664"/>
    </source>
</evidence>
<dbReference type="STRING" id="261392.SAMN02745149_00227"/>
<evidence type="ECO:0000256" key="8">
    <source>
        <dbReference type="ARBA" id="ARBA00023141"/>
    </source>
</evidence>
<dbReference type="GO" id="GO:0000162">
    <property type="term" value="P:L-tryptophan biosynthetic process"/>
    <property type="evidence" value="ECO:0007669"/>
    <property type="project" value="UniProtKB-UniRule"/>
</dbReference>
<comment type="pathway">
    <text evidence="3 12">Amino-acid biosynthesis; L-tryptophan biosynthesis; L-tryptophan from chorismate: step 3/5.</text>
</comment>
<comment type="pathway">
    <text evidence="4">Amino-acid biosynthesis; L-tryptophan biosynthesis; L-tryptophan from chorismate: step 4/5.</text>
</comment>
<evidence type="ECO:0000256" key="12">
    <source>
        <dbReference type="HAMAP-Rule" id="MF_00135"/>
    </source>
</evidence>
<sequence>MHILDEIVEKRKEDIKKYGYTFGVAVPEKRLRGITPFLLKKGAVLEVKRASPSKGDIAPGLDAAKTAETYAEAGAAAISVLTEKRYFKGDLNDLMAVCRSVDLYAVRTGKIAPCVLRKDFILCPEEIDVAYRCGADVVLLIARILDDDMLLEMVKKCRTLGISALLELRLDDDLRKLALIAEKAGTDNLVCGVNSRDLSTFAIDLLTPAGILDEIRHIAGKNVRVIFESGIRTPKAAAFAGSMGFSGMLLGEAAARNPGEAAALTAAFVNAATSQNAQRWLSFAKAVRAKKHLSGGEKKPFVKICGLTSASDALNAAECGADFLGFIFCAKSPRNVSAETVREIKKALLERAEQSGGKDVGSLPVLVAVITECNSAEGRAAISLAEEGTVDIIQLHGKTASNEFFEEEAFSSLPHYVAVNVSTEDDLDKIDELRKIGEPRILVDAQFAGKIGGTGMQVQGSLCTAVSKKKNCGLPAEFLPKISVRLCRTMSRSL</sequence>
<evidence type="ECO:0000259" key="14">
    <source>
        <dbReference type="Pfam" id="PF00697"/>
    </source>
</evidence>
<dbReference type="InterPro" id="IPR013785">
    <property type="entry name" value="Aldolase_TIM"/>
</dbReference>
<evidence type="ECO:0000256" key="2">
    <source>
        <dbReference type="ARBA" id="ARBA00001633"/>
    </source>
</evidence>
<evidence type="ECO:0000259" key="13">
    <source>
        <dbReference type="Pfam" id="PF00218"/>
    </source>
</evidence>
<dbReference type="PANTHER" id="PTHR22854">
    <property type="entry name" value="TRYPTOPHAN BIOSYNTHESIS PROTEIN"/>
    <property type="match status" value="1"/>
</dbReference>
<evidence type="ECO:0000256" key="9">
    <source>
        <dbReference type="ARBA" id="ARBA00023235"/>
    </source>
</evidence>
<dbReference type="AlphaFoldDB" id="A0A1T4JHV4"/>
<dbReference type="PANTHER" id="PTHR22854:SF2">
    <property type="entry name" value="INDOLE-3-GLYCEROL-PHOSPHATE SYNTHASE"/>
    <property type="match status" value="1"/>
</dbReference>
<dbReference type="GO" id="GO:0004425">
    <property type="term" value="F:indole-3-glycerol-phosphate synthase activity"/>
    <property type="evidence" value="ECO:0007669"/>
    <property type="project" value="UniProtKB-EC"/>
</dbReference>
<dbReference type="InterPro" id="IPR013798">
    <property type="entry name" value="Indole-3-glycerol_P_synth_dom"/>
</dbReference>
<feature type="domain" description="N-(5'phosphoribosyl) anthranilate isomerase (PRAI)" evidence="14">
    <location>
        <begin position="302"/>
        <end position="472"/>
    </location>
</feature>
<dbReference type="CDD" id="cd00331">
    <property type="entry name" value="IGPS"/>
    <property type="match status" value="1"/>
</dbReference>
<keyword evidence="7 12" id="KW-0822">Tryptophan biosynthesis</keyword>
<evidence type="ECO:0000256" key="7">
    <source>
        <dbReference type="ARBA" id="ARBA00022822"/>
    </source>
</evidence>
<dbReference type="UniPathway" id="UPA00035">
    <property type="reaction ID" value="UER00042"/>
</dbReference>
<dbReference type="InterPro" id="IPR001240">
    <property type="entry name" value="PRAI_dom"/>
</dbReference>
<evidence type="ECO:0000256" key="1">
    <source>
        <dbReference type="ARBA" id="ARBA00001164"/>
    </source>
</evidence>
<dbReference type="InterPro" id="IPR011060">
    <property type="entry name" value="RibuloseP-bd_barrel"/>
</dbReference>
<keyword evidence="11" id="KW-0511">Multifunctional enzyme</keyword>
<proteinExistence type="inferred from homology"/>
<comment type="catalytic activity">
    <reaction evidence="1 12">
        <text>N-(5-phospho-beta-D-ribosyl)anthranilate = 1-(2-carboxyphenylamino)-1-deoxy-D-ribulose 5-phosphate</text>
        <dbReference type="Rhea" id="RHEA:21540"/>
        <dbReference type="ChEBI" id="CHEBI:18277"/>
        <dbReference type="ChEBI" id="CHEBI:58613"/>
        <dbReference type="EC" id="5.3.1.24"/>
    </reaction>
</comment>
<dbReference type="EC" id="5.3.1.24" evidence="12"/>
<evidence type="ECO:0000256" key="10">
    <source>
        <dbReference type="ARBA" id="ARBA00023239"/>
    </source>
</evidence>
<organism evidence="15 16">
    <name type="scientific">Treponema porcinum</name>
    <dbReference type="NCBI Taxonomy" id="261392"/>
    <lineage>
        <taxon>Bacteria</taxon>
        <taxon>Pseudomonadati</taxon>
        <taxon>Spirochaetota</taxon>
        <taxon>Spirochaetia</taxon>
        <taxon>Spirochaetales</taxon>
        <taxon>Treponemataceae</taxon>
        <taxon>Treponema</taxon>
    </lineage>
</organism>
<keyword evidence="16" id="KW-1185">Reference proteome</keyword>
<comment type="catalytic activity">
    <reaction evidence="2">
        <text>1-(2-carboxyphenylamino)-1-deoxy-D-ribulose 5-phosphate + H(+) = (1S,2R)-1-C-(indol-3-yl)glycerol 3-phosphate + CO2 + H2O</text>
        <dbReference type="Rhea" id="RHEA:23476"/>
        <dbReference type="ChEBI" id="CHEBI:15377"/>
        <dbReference type="ChEBI" id="CHEBI:15378"/>
        <dbReference type="ChEBI" id="CHEBI:16526"/>
        <dbReference type="ChEBI" id="CHEBI:58613"/>
        <dbReference type="ChEBI" id="CHEBI:58866"/>
        <dbReference type="EC" id="4.1.1.48"/>
    </reaction>
</comment>
<evidence type="ECO:0000256" key="6">
    <source>
        <dbReference type="ARBA" id="ARBA00022793"/>
    </source>
</evidence>
<reference evidence="15 16" key="1">
    <citation type="submission" date="2017-02" db="EMBL/GenBank/DDBJ databases">
        <authorList>
            <person name="Peterson S.W."/>
        </authorList>
    </citation>
    <scope>NUCLEOTIDE SEQUENCE [LARGE SCALE GENOMIC DNA]</scope>
    <source>
        <strain evidence="15 16">ATCC BAA-908</strain>
    </source>
</reference>
<dbReference type="Pfam" id="PF00697">
    <property type="entry name" value="PRAI"/>
    <property type="match status" value="1"/>
</dbReference>
<comment type="similarity">
    <text evidence="12">Belongs to the TrpF family.</text>
</comment>
<keyword evidence="6" id="KW-0210">Decarboxylase</keyword>
<name>A0A1T4JHV4_TREPO</name>
<evidence type="ECO:0000256" key="11">
    <source>
        <dbReference type="ARBA" id="ARBA00023268"/>
    </source>
</evidence>
<gene>
    <name evidence="12" type="primary">trpF</name>
    <name evidence="15" type="ORF">SAMN02745149_00227</name>
</gene>
<dbReference type="Gene3D" id="3.20.20.70">
    <property type="entry name" value="Aldolase class I"/>
    <property type="match status" value="2"/>
</dbReference>
<keyword evidence="5 12" id="KW-0028">Amino-acid biosynthesis</keyword>
<protein>
    <recommendedName>
        <fullName evidence="12">N-(5'-phosphoribosyl)anthranilate isomerase</fullName>
        <shortName evidence="12">PRAI</shortName>
        <ecNumber evidence="12">5.3.1.24</ecNumber>
    </recommendedName>
</protein>
<dbReference type="GO" id="GO:0004640">
    <property type="term" value="F:phosphoribosylanthranilate isomerase activity"/>
    <property type="evidence" value="ECO:0007669"/>
    <property type="project" value="UniProtKB-UniRule"/>
</dbReference>
<dbReference type="Proteomes" id="UP000190423">
    <property type="component" value="Unassembled WGS sequence"/>
</dbReference>